<dbReference type="Proteomes" id="UP001162992">
    <property type="component" value="Chromosome 15"/>
</dbReference>
<evidence type="ECO:0000313" key="1">
    <source>
        <dbReference type="EMBL" id="KAJ7530255.1"/>
    </source>
</evidence>
<dbReference type="EMBL" id="CM055106">
    <property type="protein sequence ID" value="KAJ7530255.1"/>
    <property type="molecule type" value="Genomic_DNA"/>
</dbReference>
<name>A0ACC2BKK0_DIPCM</name>
<reference evidence="2" key="1">
    <citation type="journal article" date="2024" name="Proc. Natl. Acad. Sci. U.S.A.">
        <title>Extraordinary preservation of gene collinearity over three hundred million years revealed in homosporous lycophytes.</title>
        <authorList>
            <person name="Li C."/>
            <person name="Wickell D."/>
            <person name="Kuo L.Y."/>
            <person name="Chen X."/>
            <person name="Nie B."/>
            <person name="Liao X."/>
            <person name="Peng D."/>
            <person name="Ji J."/>
            <person name="Jenkins J."/>
            <person name="Williams M."/>
            <person name="Shu S."/>
            <person name="Plott C."/>
            <person name="Barry K."/>
            <person name="Rajasekar S."/>
            <person name="Grimwood J."/>
            <person name="Han X."/>
            <person name="Sun S."/>
            <person name="Hou Z."/>
            <person name="He W."/>
            <person name="Dai G."/>
            <person name="Sun C."/>
            <person name="Schmutz J."/>
            <person name="Leebens-Mack J.H."/>
            <person name="Li F.W."/>
            <person name="Wang L."/>
        </authorList>
    </citation>
    <scope>NUCLEOTIDE SEQUENCE [LARGE SCALE GENOMIC DNA]</scope>
    <source>
        <strain evidence="2">cv. PW_Plant_1</strain>
    </source>
</reference>
<evidence type="ECO:0000313" key="2">
    <source>
        <dbReference type="Proteomes" id="UP001162992"/>
    </source>
</evidence>
<keyword evidence="2" id="KW-1185">Reference proteome</keyword>
<organism evidence="1 2">
    <name type="scientific">Diphasiastrum complanatum</name>
    <name type="common">Issler's clubmoss</name>
    <name type="synonym">Lycopodium complanatum</name>
    <dbReference type="NCBI Taxonomy" id="34168"/>
    <lineage>
        <taxon>Eukaryota</taxon>
        <taxon>Viridiplantae</taxon>
        <taxon>Streptophyta</taxon>
        <taxon>Embryophyta</taxon>
        <taxon>Tracheophyta</taxon>
        <taxon>Lycopodiopsida</taxon>
        <taxon>Lycopodiales</taxon>
        <taxon>Lycopodiaceae</taxon>
        <taxon>Lycopodioideae</taxon>
        <taxon>Diphasiastrum</taxon>
    </lineage>
</organism>
<sequence length="668" mass="73833">MIICFVLDVCSFPPSLLTDLQESLRQLSNLLALRKPNRSSSVASINSIGLCSICIAPVTRLYEVQVVLAAKSPFNLRDFHHAVSSLNALANNCHSHPRSRTSGMKQFQGQVSCLTQLTRGKNGISSWGSPGASKKLVVISSHFAEDALTFHDVILEAVEQCLMIEFIQIEPAENHDRQEGDSSSFGVVQSTSSSKFHGSVTKYENCTFRIVEWNPWSLLRLVKHWLQDVVTESEGPLEIVLCFQESPKEDTRRVFCSVHAAVLKLADVFIPCKTCRCHGMVLDLQKKSSQETRRAFCPFSGQDLDVHDVASNCVSIGHETILYYPSFKNPPKPPVIYESGGPPAIFKVVKCLPLDFLDEGLLFGMPYYVLSSSEVDMDAVDEDAQKVAENDQFFKVLCQCLCAQDSGLLCTSTTDVETGIESSFCCFYLLLPAENGSLMLKRIAGTEDFLPFPQAAQLANKANVPEHIRLSVYSLIKKLQADNYDPLNHERGCSTKLDSVLKETLHFWPTPIQNLPISASDVRELQEAKRPNQSNYAPQTPIAPPSEDDLVAGCIAEQYSAAKLNKTNQCITGIERTTAELSKELPNVTQKINNLPDAAGKASKSFMNSNIICGMTSATAKPSLLMRKHDLPQISRHTEGPRSLASQQTSGKINEPRLKASFQRIKRS</sequence>
<proteinExistence type="predicted"/>
<comment type="caution">
    <text evidence="1">The sequence shown here is derived from an EMBL/GenBank/DDBJ whole genome shotgun (WGS) entry which is preliminary data.</text>
</comment>
<gene>
    <name evidence="1" type="ORF">O6H91_15G086500</name>
</gene>
<protein>
    <submittedName>
        <fullName evidence="1">Uncharacterized protein</fullName>
    </submittedName>
</protein>
<accession>A0ACC2BKK0</accession>